<gene>
    <name evidence="1" type="ORF">SAMN04488116_2497</name>
</gene>
<proteinExistence type="predicted"/>
<protein>
    <submittedName>
        <fullName evidence="1">Putative lumazine-binding</fullName>
    </submittedName>
</protein>
<dbReference type="Pfam" id="PF12893">
    <property type="entry name" value="Lumazine_bd_2"/>
    <property type="match status" value="1"/>
</dbReference>
<organism evidence="1 2">
    <name type="scientific">Flagellimonas flava</name>
    <dbReference type="NCBI Taxonomy" id="570519"/>
    <lineage>
        <taxon>Bacteria</taxon>
        <taxon>Pseudomonadati</taxon>
        <taxon>Bacteroidota</taxon>
        <taxon>Flavobacteriia</taxon>
        <taxon>Flavobacteriales</taxon>
        <taxon>Flavobacteriaceae</taxon>
        <taxon>Flagellimonas</taxon>
    </lineage>
</organism>
<keyword evidence="2" id="KW-1185">Reference proteome</keyword>
<dbReference type="InterPro" id="IPR032710">
    <property type="entry name" value="NTF2-like_dom_sf"/>
</dbReference>
<reference evidence="2" key="1">
    <citation type="submission" date="2016-11" db="EMBL/GenBank/DDBJ databases">
        <authorList>
            <person name="Varghese N."/>
            <person name="Submissions S."/>
        </authorList>
    </citation>
    <scope>NUCLEOTIDE SEQUENCE [LARGE SCALE GENOMIC DNA]</scope>
    <source>
        <strain evidence="2">DSM 22638</strain>
    </source>
</reference>
<dbReference type="Proteomes" id="UP000184532">
    <property type="component" value="Unassembled WGS sequence"/>
</dbReference>
<dbReference type="SUPFAM" id="SSF54427">
    <property type="entry name" value="NTF2-like"/>
    <property type="match status" value="1"/>
</dbReference>
<name>A0A1M5MJU5_9FLAO</name>
<evidence type="ECO:0000313" key="2">
    <source>
        <dbReference type="Proteomes" id="UP000184532"/>
    </source>
</evidence>
<evidence type="ECO:0000313" key="1">
    <source>
        <dbReference type="EMBL" id="SHG77764.1"/>
    </source>
</evidence>
<sequence length="141" mass="15969">MRNSILIVLTLFSAITLTAQSEESEIRAALQEYVDGSSYNNPEQITSVFYEEADLFLSKRDEELWVLSPEEYANLFKKREKGKFNGRIGKILKVDQANNIATAKVEISIPAENLLFIDLFLLKKLEGKWKIISKAATAIDP</sequence>
<dbReference type="EMBL" id="FQWL01000003">
    <property type="protein sequence ID" value="SHG77764.1"/>
    <property type="molecule type" value="Genomic_DNA"/>
</dbReference>
<dbReference type="Gene3D" id="3.10.450.50">
    <property type="match status" value="1"/>
</dbReference>
<dbReference type="RefSeq" id="WP_165614898.1">
    <property type="nucleotide sequence ID" value="NZ_FQWL01000003.1"/>
</dbReference>
<dbReference type="AlphaFoldDB" id="A0A1M5MJU5"/>
<accession>A0A1M5MJU5</accession>
<dbReference type="InterPro" id="IPR039437">
    <property type="entry name" value="FrzH/put_lumazine-bd"/>
</dbReference>
<dbReference type="STRING" id="570519.SAMN04488116_2497"/>